<keyword evidence="2" id="KW-1003">Cell membrane</keyword>
<dbReference type="PANTHER" id="PTHR30353:SF0">
    <property type="entry name" value="TRANSMEMBRANE PROTEIN"/>
    <property type="match status" value="1"/>
</dbReference>
<evidence type="ECO:0000256" key="4">
    <source>
        <dbReference type="ARBA" id="ARBA00022989"/>
    </source>
</evidence>
<keyword evidence="3 6" id="KW-0812">Transmembrane</keyword>
<dbReference type="EMBL" id="JBEDUW010000002">
    <property type="protein sequence ID" value="KAK9944819.1"/>
    <property type="molecule type" value="Genomic_DNA"/>
</dbReference>
<evidence type="ECO:0000313" key="8">
    <source>
        <dbReference type="EMBL" id="KAK9944819.1"/>
    </source>
</evidence>
<feature type="transmembrane region" description="Helical" evidence="6">
    <location>
        <begin position="309"/>
        <end position="332"/>
    </location>
</feature>
<keyword evidence="9" id="KW-1185">Reference proteome</keyword>
<feature type="transmembrane region" description="Helical" evidence="6">
    <location>
        <begin position="338"/>
        <end position="367"/>
    </location>
</feature>
<name>A0AAW1Y9B9_RUBAR</name>
<dbReference type="GO" id="GO:0005886">
    <property type="term" value="C:plasma membrane"/>
    <property type="evidence" value="ECO:0007669"/>
    <property type="project" value="UniProtKB-SubCell"/>
</dbReference>
<proteinExistence type="predicted"/>
<feature type="transmembrane region" description="Helical" evidence="6">
    <location>
        <begin position="143"/>
        <end position="164"/>
    </location>
</feature>
<evidence type="ECO:0000256" key="5">
    <source>
        <dbReference type="ARBA" id="ARBA00023136"/>
    </source>
</evidence>
<evidence type="ECO:0000259" key="7">
    <source>
        <dbReference type="Pfam" id="PF09335"/>
    </source>
</evidence>
<organism evidence="8 9">
    <name type="scientific">Rubus argutus</name>
    <name type="common">Southern blackberry</name>
    <dbReference type="NCBI Taxonomy" id="59490"/>
    <lineage>
        <taxon>Eukaryota</taxon>
        <taxon>Viridiplantae</taxon>
        <taxon>Streptophyta</taxon>
        <taxon>Embryophyta</taxon>
        <taxon>Tracheophyta</taxon>
        <taxon>Spermatophyta</taxon>
        <taxon>Magnoliopsida</taxon>
        <taxon>eudicotyledons</taxon>
        <taxon>Gunneridae</taxon>
        <taxon>Pentapetalae</taxon>
        <taxon>rosids</taxon>
        <taxon>fabids</taxon>
        <taxon>Rosales</taxon>
        <taxon>Rosaceae</taxon>
        <taxon>Rosoideae</taxon>
        <taxon>Rosoideae incertae sedis</taxon>
        <taxon>Rubus</taxon>
    </lineage>
</organism>
<accession>A0AAW1Y9B9</accession>
<dbReference type="AlphaFoldDB" id="A0AAW1Y9B9"/>
<dbReference type="PANTHER" id="PTHR30353">
    <property type="entry name" value="INNER MEMBRANE PROTEIN DEDA-RELATED"/>
    <property type="match status" value="1"/>
</dbReference>
<protein>
    <recommendedName>
        <fullName evidence="7">VTT domain-containing protein</fullName>
    </recommendedName>
</protein>
<comment type="caution">
    <text evidence="8">The sequence shown here is derived from an EMBL/GenBank/DDBJ whole genome shotgun (WGS) entry which is preliminary data.</text>
</comment>
<dbReference type="InterPro" id="IPR032818">
    <property type="entry name" value="DedA-like"/>
</dbReference>
<dbReference type="Proteomes" id="UP001457282">
    <property type="component" value="Unassembled WGS sequence"/>
</dbReference>
<feature type="domain" description="VTT" evidence="7">
    <location>
        <begin position="225"/>
        <end position="329"/>
    </location>
</feature>
<evidence type="ECO:0000256" key="2">
    <source>
        <dbReference type="ARBA" id="ARBA00022475"/>
    </source>
</evidence>
<dbReference type="InterPro" id="IPR032816">
    <property type="entry name" value="VTT_dom"/>
</dbReference>
<evidence type="ECO:0000256" key="3">
    <source>
        <dbReference type="ARBA" id="ARBA00022692"/>
    </source>
</evidence>
<dbReference type="Pfam" id="PF09335">
    <property type="entry name" value="VTT_dom"/>
    <property type="match status" value="1"/>
</dbReference>
<feature type="transmembrane region" description="Helical" evidence="6">
    <location>
        <begin position="171"/>
        <end position="200"/>
    </location>
</feature>
<keyword evidence="5 6" id="KW-0472">Membrane</keyword>
<reference evidence="8 9" key="1">
    <citation type="journal article" date="2023" name="G3 (Bethesda)">
        <title>A chromosome-length genome assembly and annotation of blackberry (Rubus argutus, cv. 'Hillquist').</title>
        <authorList>
            <person name="Bruna T."/>
            <person name="Aryal R."/>
            <person name="Dudchenko O."/>
            <person name="Sargent D.J."/>
            <person name="Mead D."/>
            <person name="Buti M."/>
            <person name="Cavallini A."/>
            <person name="Hytonen T."/>
            <person name="Andres J."/>
            <person name="Pham M."/>
            <person name="Weisz D."/>
            <person name="Mascagni F."/>
            <person name="Usai G."/>
            <person name="Natali L."/>
            <person name="Bassil N."/>
            <person name="Fernandez G.E."/>
            <person name="Lomsadze A."/>
            <person name="Armour M."/>
            <person name="Olukolu B."/>
            <person name="Poorten T."/>
            <person name="Britton C."/>
            <person name="Davik J."/>
            <person name="Ashrafi H."/>
            <person name="Aiden E.L."/>
            <person name="Borodovsky M."/>
            <person name="Worthington M."/>
        </authorList>
    </citation>
    <scope>NUCLEOTIDE SEQUENCE [LARGE SCALE GENOMIC DNA]</scope>
    <source>
        <strain evidence="8">PI 553951</strain>
    </source>
</reference>
<sequence length="373" mass="40810">MSLMAVFAPGCSLLPPTPKPKFSNRRLVRDSSCFNVRHRLLMNVKQCRLFRPQTFRITSFSKEDSENDEAGMSNDILDGKHGIDDELLGNVKNIQTGAESSFLAKLAIALGIAATVTLISVIIKGPTIGSSSGPQFLPESSSSSAMATAPVGFTFKVFGYSIVLPEYAPGWIYFWLLMAAGCGLFISEEALNIWVGVSLARRLSLDGTWQSFAESFSRHAPYIISTTLWVYWGVCISDLIPFYMGKLFRQTKASDDVLSRLGIGKDKALSISRAVQRYGNLIGFVERFSLGVRNPTAFLAGTLGISPECFFAGVCFGGLITLPIQLAIGFFFRERPVFALATVATAVGIWTIFPYAVAASTALFLYLRQRYST</sequence>
<evidence type="ECO:0000256" key="6">
    <source>
        <dbReference type="SAM" id="Phobius"/>
    </source>
</evidence>
<evidence type="ECO:0000313" key="9">
    <source>
        <dbReference type="Proteomes" id="UP001457282"/>
    </source>
</evidence>
<comment type="subcellular location">
    <subcellularLocation>
        <location evidence="1">Cell membrane</location>
        <topology evidence="1">Multi-pass membrane protein</topology>
    </subcellularLocation>
</comment>
<evidence type="ECO:0000256" key="1">
    <source>
        <dbReference type="ARBA" id="ARBA00004651"/>
    </source>
</evidence>
<keyword evidence="4 6" id="KW-1133">Transmembrane helix</keyword>
<feature type="transmembrane region" description="Helical" evidence="6">
    <location>
        <begin position="220"/>
        <end position="244"/>
    </location>
</feature>
<feature type="transmembrane region" description="Helical" evidence="6">
    <location>
        <begin position="102"/>
        <end position="123"/>
    </location>
</feature>
<gene>
    <name evidence="8" type="ORF">M0R45_010368</name>
</gene>